<organism evidence="1">
    <name type="scientific">freshwater metagenome</name>
    <dbReference type="NCBI Taxonomy" id="449393"/>
    <lineage>
        <taxon>unclassified sequences</taxon>
        <taxon>metagenomes</taxon>
        <taxon>ecological metagenomes</taxon>
    </lineage>
</organism>
<proteinExistence type="predicted"/>
<accession>A0A6J7RME4</accession>
<evidence type="ECO:0000313" key="1">
    <source>
        <dbReference type="EMBL" id="CAB5029814.1"/>
    </source>
</evidence>
<gene>
    <name evidence="1" type="ORF">UFOPK4112_01521</name>
</gene>
<reference evidence="1" key="1">
    <citation type="submission" date="2020-05" db="EMBL/GenBank/DDBJ databases">
        <authorList>
            <person name="Chiriac C."/>
            <person name="Salcher M."/>
            <person name="Ghai R."/>
            <person name="Kavagutti S V."/>
        </authorList>
    </citation>
    <scope>NUCLEOTIDE SEQUENCE</scope>
</reference>
<name>A0A6J7RME4_9ZZZZ</name>
<dbReference type="EMBL" id="CAFBPM010000018">
    <property type="protein sequence ID" value="CAB5029814.1"/>
    <property type="molecule type" value="Genomic_DNA"/>
</dbReference>
<protein>
    <submittedName>
        <fullName evidence="1">Unannotated protein</fullName>
    </submittedName>
</protein>
<sequence>MGSIEVEGVGALGVFWALNPESSAVSFPEVPPVVVLLTM</sequence>
<dbReference type="AlphaFoldDB" id="A0A6J7RME4"/>